<dbReference type="Pfam" id="PF00266">
    <property type="entry name" value="Aminotran_5"/>
    <property type="match status" value="1"/>
</dbReference>
<reference evidence="7 8" key="1">
    <citation type="journal article" date="2016" name="C (Basel)">
        <title>Selective Growth of and Electricity Production by Marine Exoelectrogenic Bacteria in Self-Aggregated Hydrogel of Microbially Reduced Graphene Oxide.</title>
        <authorList>
            <person name="Yoshida N."/>
            <person name="Goto Y."/>
            <person name="Miyata Y."/>
        </authorList>
    </citation>
    <scope>NUCLEOTIDE SEQUENCE [LARGE SCALE GENOMIC DNA]</scope>
    <source>
        <strain evidence="7 8">NIT-T3</strain>
    </source>
</reference>
<dbReference type="EMBL" id="AP024355">
    <property type="protein sequence ID" value="BCR03862.1"/>
    <property type="molecule type" value="Genomic_DNA"/>
</dbReference>
<feature type="compositionally biased region" description="Low complexity" evidence="5">
    <location>
        <begin position="257"/>
        <end position="299"/>
    </location>
</feature>
<evidence type="ECO:0000256" key="1">
    <source>
        <dbReference type="ARBA" id="ARBA00001933"/>
    </source>
</evidence>
<dbReference type="PROSITE" id="PS00595">
    <property type="entry name" value="AA_TRANSFER_CLASS_5"/>
    <property type="match status" value="1"/>
</dbReference>
<keyword evidence="2" id="KW-0663">Pyridoxal phosphate</keyword>
<dbReference type="InterPro" id="IPR020578">
    <property type="entry name" value="Aminotrans_V_PyrdxlP_BS"/>
</dbReference>
<dbReference type="SUPFAM" id="SSF53383">
    <property type="entry name" value="PLP-dependent transferases"/>
    <property type="match status" value="1"/>
</dbReference>
<feature type="domain" description="Aminotransferase class V" evidence="6">
    <location>
        <begin position="22"/>
        <end position="269"/>
    </location>
</feature>
<comment type="similarity">
    <text evidence="3">Belongs to the class-V pyridoxal-phosphate-dependent aminotransferase family.</text>
</comment>
<dbReference type="PANTHER" id="PTHR43586">
    <property type="entry name" value="CYSTEINE DESULFURASE"/>
    <property type="match status" value="1"/>
</dbReference>
<dbReference type="Proteomes" id="UP001319827">
    <property type="component" value="Chromosome"/>
</dbReference>
<organism evidence="7 8">
    <name type="scientific">Desulfuromonas versatilis</name>
    <dbReference type="NCBI Taxonomy" id="2802975"/>
    <lineage>
        <taxon>Bacteria</taxon>
        <taxon>Pseudomonadati</taxon>
        <taxon>Thermodesulfobacteriota</taxon>
        <taxon>Desulfuromonadia</taxon>
        <taxon>Desulfuromonadales</taxon>
        <taxon>Desulfuromonadaceae</taxon>
        <taxon>Desulfuromonas</taxon>
    </lineage>
</organism>
<dbReference type="InterPro" id="IPR015424">
    <property type="entry name" value="PyrdxlP-dep_Trfase"/>
</dbReference>
<comment type="cofactor">
    <cofactor evidence="1 4">
        <name>pyridoxal 5'-phosphate</name>
        <dbReference type="ChEBI" id="CHEBI:597326"/>
    </cofactor>
</comment>
<sequence length="311" mass="32755">MVAPFDLARARLETRGCNELIHFNNAGAALPPAPVADALYGYLREEELQGGYEVMDRRSAELEHFYTAGARLLNCTPGEIAFADSATRAWNAAFYALDLRPGERILAGSAEYGSNLVALLHRAKCRGVEIVWVPDDEHGQIDVAALEKLIDPRVKLICLTQVPSGNGLVNPAAAVGRIARGAGIPLLLDACQALGQLPVDVQQIGCDLLCGTGRKFLRGPRGSGLLYVRRALLERLEPAELNHHAADLLSTETTGCAPTPGASNAGSAAAPASSPWGWPSTMPWGGASRSSPSASGVWRLNCAGSSPPSTA</sequence>
<evidence type="ECO:0000313" key="7">
    <source>
        <dbReference type="EMBL" id="BCR03862.1"/>
    </source>
</evidence>
<dbReference type="Gene3D" id="3.40.640.10">
    <property type="entry name" value="Type I PLP-dependent aspartate aminotransferase-like (Major domain)"/>
    <property type="match status" value="1"/>
</dbReference>
<dbReference type="InterPro" id="IPR000192">
    <property type="entry name" value="Aminotrans_V_dom"/>
</dbReference>
<feature type="region of interest" description="Disordered" evidence="5">
    <location>
        <begin position="252"/>
        <end position="311"/>
    </location>
</feature>
<reference evidence="7 8" key="2">
    <citation type="journal article" date="2021" name="Int. J. Syst. Evol. Microbiol.">
        <title>Isolation and Polyphasic Characterization of Desulfuromonas versatilis sp. Nov., an Electrogenic Bacteria Capable of Versatile Metabolism Isolated from a Graphene Oxide-Reducing Enrichment Culture.</title>
        <authorList>
            <person name="Xie L."/>
            <person name="Yoshida N."/>
            <person name="Ishii S."/>
            <person name="Meng L."/>
        </authorList>
    </citation>
    <scope>NUCLEOTIDE SEQUENCE [LARGE SCALE GENOMIC DNA]</scope>
    <source>
        <strain evidence="7 8">NIT-T3</strain>
    </source>
</reference>
<protein>
    <recommendedName>
        <fullName evidence="6">Aminotransferase class V domain-containing protein</fullName>
    </recommendedName>
</protein>
<evidence type="ECO:0000256" key="4">
    <source>
        <dbReference type="RuleBase" id="RU004504"/>
    </source>
</evidence>
<evidence type="ECO:0000256" key="3">
    <source>
        <dbReference type="RuleBase" id="RU004075"/>
    </source>
</evidence>
<gene>
    <name evidence="7" type="ORF">DESUT3_09310</name>
</gene>
<evidence type="ECO:0000256" key="5">
    <source>
        <dbReference type="SAM" id="MobiDB-lite"/>
    </source>
</evidence>
<proteinExistence type="inferred from homology"/>
<evidence type="ECO:0000313" key="8">
    <source>
        <dbReference type="Proteomes" id="UP001319827"/>
    </source>
</evidence>
<evidence type="ECO:0000256" key="2">
    <source>
        <dbReference type="ARBA" id="ARBA00022898"/>
    </source>
</evidence>
<dbReference type="Gene3D" id="3.90.1150.10">
    <property type="entry name" value="Aspartate Aminotransferase, domain 1"/>
    <property type="match status" value="1"/>
</dbReference>
<evidence type="ECO:0000259" key="6">
    <source>
        <dbReference type="Pfam" id="PF00266"/>
    </source>
</evidence>
<dbReference type="InterPro" id="IPR015421">
    <property type="entry name" value="PyrdxlP-dep_Trfase_major"/>
</dbReference>
<keyword evidence="8" id="KW-1185">Reference proteome</keyword>
<accession>A0ABM8HQ26</accession>
<name>A0ABM8HQ26_9BACT</name>
<dbReference type="InterPro" id="IPR015422">
    <property type="entry name" value="PyrdxlP-dep_Trfase_small"/>
</dbReference>
<dbReference type="PANTHER" id="PTHR43586:SF24">
    <property type="entry name" value="BLR4730 PROTEIN"/>
    <property type="match status" value="1"/>
</dbReference>